<dbReference type="AlphaFoldDB" id="A0A396I9W0"/>
<dbReference type="Proteomes" id="UP000265566">
    <property type="component" value="Chromosome 4"/>
</dbReference>
<sequence length="56" mass="6656">MLCTSVVLQLTWRVFRNSILVEKLESTVFKKKSSIEQDVIFSNPYRNRKSDEYQSL</sequence>
<dbReference type="Gramene" id="rna22747">
    <property type="protein sequence ID" value="RHN60435.1"/>
    <property type="gene ID" value="gene22747"/>
</dbReference>
<accession>A0A396I9W0</accession>
<organism evidence="1">
    <name type="scientific">Medicago truncatula</name>
    <name type="common">Barrel medic</name>
    <name type="synonym">Medicago tribuloides</name>
    <dbReference type="NCBI Taxonomy" id="3880"/>
    <lineage>
        <taxon>Eukaryota</taxon>
        <taxon>Viridiplantae</taxon>
        <taxon>Streptophyta</taxon>
        <taxon>Embryophyta</taxon>
        <taxon>Tracheophyta</taxon>
        <taxon>Spermatophyta</taxon>
        <taxon>Magnoliopsida</taxon>
        <taxon>eudicotyledons</taxon>
        <taxon>Gunneridae</taxon>
        <taxon>Pentapetalae</taxon>
        <taxon>rosids</taxon>
        <taxon>fabids</taxon>
        <taxon>Fabales</taxon>
        <taxon>Fabaceae</taxon>
        <taxon>Papilionoideae</taxon>
        <taxon>50 kb inversion clade</taxon>
        <taxon>NPAAA clade</taxon>
        <taxon>Hologalegina</taxon>
        <taxon>IRL clade</taxon>
        <taxon>Trifolieae</taxon>
        <taxon>Medicago</taxon>
    </lineage>
</organism>
<protein>
    <submittedName>
        <fullName evidence="1">Uncharacterized protein</fullName>
    </submittedName>
</protein>
<name>A0A396I9W0_MEDTR</name>
<gene>
    <name evidence="1" type="ORF">MtrunA17_Chr4g0025801</name>
</gene>
<comment type="caution">
    <text evidence="1">The sequence shown here is derived from an EMBL/GenBank/DDBJ whole genome shotgun (WGS) entry which is preliminary data.</text>
</comment>
<proteinExistence type="predicted"/>
<reference evidence="1" key="1">
    <citation type="journal article" date="2018" name="Nat. Plants">
        <title>Whole-genome landscape of Medicago truncatula symbiotic genes.</title>
        <authorList>
            <person name="Pecrix Y."/>
            <person name="Gamas P."/>
            <person name="Carrere S."/>
        </authorList>
    </citation>
    <scope>NUCLEOTIDE SEQUENCE</scope>
    <source>
        <tissue evidence="1">Leaves</tissue>
    </source>
</reference>
<dbReference type="EMBL" id="PSQE01000004">
    <property type="protein sequence ID" value="RHN60435.1"/>
    <property type="molecule type" value="Genomic_DNA"/>
</dbReference>
<evidence type="ECO:0000313" key="1">
    <source>
        <dbReference type="EMBL" id="RHN60435.1"/>
    </source>
</evidence>